<keyword evidence="3" id="KW-1133">Transmembrane helix</keyword>
<dbReference type="PANTHER" id="PTHR40027">
    <property type="entry name" value="CELL DIVISION PROTEIN DIVIC"/>
    <property type="match status" value="1"/>
</dbReference>
<accession>A0AB33BT54</accession>
<gene>
    <name evidence="4" type="ORF">AYR59_00270</name>
</gene>
<evidence type="ECO:0000256" key="3">
    <source>
        <dbReference type="SAM" id="Phobius"/>
    </source>
</evidence>
<feature type="region of interest" description="Disordered" evidence="2">
    <location>
        <begin position="1"/>
        <end position="30"/>
    </location>
</feature>
<dbReference type="InterPro" id="IPR039076">
    <property type="entry name" value="DivIC"/>
</dbReference>
<dbReference type="PANTHER" id="PTHR40027:SF1">
    <property type="entry name" value="CELL DIVISION PROTEIN DIVIC"/>
    <property type="match status" value="1"/>
</dbReference>
<dbReference type="InterPro" id="IPR007060">
    <property type="entry name" value="FtsL/DivIC"/>
</dbReference>
<dbReference type="KEGG" id="lle:AYR59_00270"/>
<feature type="coiled-coil region" evidence="1">
    <location>
        <begin position="61"/>
        <end position="95"/>
    </location>
</feature>
<dbReference type="RefSeq" id="WP_054646715.1">
    <property type="nucleotide sequence ID" value="NZ_CP014872.1"/>
</dbReference>
<sequence>MERRSNVAQLHSAMGSKGPQKPRKNRLISKRRQKRALWICLVFAIILLFLGFQLFSAKSQLHRVNADISEKKVEVKKQNQQQKKLKQRQQLLNNDDYVKDLAHSKYGYVKKGETTYHFVNK</sequence>
<dbReference type="Pfam" id="PF04977">
    <property type="entry name" value="DivIC"/>
    <property type="match status" value="1"/>
</dbReference>
<proteinExistence type="predicted"/>
<evidence type="ECO:0008006" key="6">
    <source>
        <dbReference type="Google" id="ProtNLM"/>
    </source>
</evidence>
<dbReference type="Proteomes" id="UP000093346">
    <property type="component" value="Chromosome"/>
</dbReference>
<feature type="transmembrane region" description="Helical" evidence="3">
    <location>
        <begin position="36"/>
        <end position="55"/>
    </location>
</feature>
<keyword evidence="1" id="KW-0175">Coiled coil</keyword>
<evidence type="ECO:0000313" key="4">
    <source>
        <dbReference type="EMBL" id="ANZ58590.1"/>
    </source>
</evidence>
<dbReference type="EMBL" id="CP014907">
    <property type="protein sequence ID" value="ANZ58590.1"/>
    <property type="molecule type" value="Genomic_DNA"/>
</dbReference>
<dbReference type="AlphaFoldDB" id="A0AB33BT54"/>
<evidence type="ECO:0000256" key="2">
    <source>
        <dbReference type="SAM" id="MobiDB-lite"/>
    </source>
</evidence>
<dbReference type="GO" id="GO:0051301">
    <property type="term" value="P:cell division"/>
    <property type="evidence" value="ECO:0007669"/>
    <property type="project" value="InterPro"/>
</dbReference>
<evidence type="ECO:0000313" key="5">
    <source>
        <dbReference type="Proteomes" id="UP000093346"/>
    </source>
</evidence>
<protein>
    <recommendedName>
        <fullName evidence="6">Septum formation initiator family protein</fullName>
    </recommendedName>
</protein>
<feature type="compositionally biased region" description="Basic residues" evidence="2">
    <location>
        <begin position="20"/>
        <end position="30"/>
    </location>
</feature>
<keyword evidence="3" id="KW-0812">Transmembrane</keyword>
<keyword evidence="3" id="KW-0472">Membrane</keyword>
<name>A0AB33BT54_9LACO</name>
<reference evidence="4 5" key="1">
    <citation type="submission" date="2016-03" db="EMBL/GenBank/DDBJ databases">
        <title>Pediococcus and Lactobacillus from brewery environment - whole genome sequencing and assembly.</title>
        <authorList>
            <person name="Behr J."/>
            <person name="Geissler A.J."/>
            <person name="Vogel R.F."/>
        </authorList>
    </citation>
    <scope>NUCLEOTIDE SEQUENCE [LARGE SCALE GENOMIC DNA]</scope>
    <source>
        <strain evidence="4 5">TMW 1.481</strain>
    </source>
</reference>
<evidence type="ECO:0000256" key="1">
    <source>
        <dbReference type="SAM" id="Coils"/>
    </source>
</evidence>
<organism evidence="4 5">
    <name type="scientific">Fructilactobacillus lindneri</name>
    <dbReference type="NCBI Taxonomy" id="53444"/>
    <lineage>
        <taxon>Bacteria</taxon>
        <taxon>Bacillati</taxon>
        <taxon>Bacillota</taxon>
        <taxon>Bacilli</taxon>
        <taxon>Lactobacillales</taxon>
        <taxon>Lactobacillaceae</taxon>
        <taxon>Fructilactobacillus</taxon>
    </lineage>
</organism>
<dbReference type="GeneID" id="61249313"/>